<name>A0A174LX55_PARDI</name>
<evidence type="ECO:0000313" key="3">
    <source>
        <dbReference type="EMBL" id="MCB6517020.1"/>
    </source>
</evidence>
<dbReference type="GeneID" id="93521766"/>
<evidence type="ECO:0000313" key="13">
    <source>
        <dbReference type="Proteomes" id="UP000284660"/>
    </source>
</evidence>
<protein>
    <submittedName>
        <fullName evidence="9">DUF4248 domain-containing protein</fullName>
    </submittedName>
</protein>
<evidence type="ECO:0000313" key="10">
    <source>
        <dbReference type="EMBL" id="WET65029.1"/>
    </source>
</evidence>
<dbReference type="EMBL" id="CP120353">
    <property type="protein sequence ID" value="WET65029.1"/>
    <property type="molecule type" value="Genomic_DNA"/>
</dbReference>
<dbReference type="OrthoDB" id="1038519at2"/>
<accession>A0A174LX55</accession>
<evidence type="ECO:0000313" key="14">
    <source>
        <dbReference type="Proteomes" id="UP000315827"/>
    </source>
</evidence>
<evidence type="ECO:0000313" key="15">
    <source>
        <dbReference type="Proteomes" id="UP000441358"/>
    </source>
</evidence>
<dbReference type="EMBL" id="WKLT01000015">
    <property type="protein sequence ID" value="MRY59281.1"/>
    <property type="molecule type" value="Genomic_DNA"/>
</dbReference>
<dbReference type="Proteomes" id="UP000095455">
    <property type="component" value="Unassembled WGS sequence"/>
</dbReference>
<dbReference type="EMBL" id="QSJN01000018">
    <property type="protein sequence ID" value="RHD71280.1"/>
    <property type="molecule type" value="Genomic_DNA"/>
</dbReference>
<reference evidence="10" key="6">
    <citation type="submission" date="2023-03" db="EMBL/GenBank/DDBJ databases">
        <title>Parabacteroides distasonis, a bacteria resistant against UC.</title>
        <authorList>
            <person name="Dai W."/>
        </authorList>
    </citation>
    <scope>NUCLEOTIDE SEQUENCE</scope>
    <source>
        <strain evidence="10">F1-28</strain>
    </source>
</reference>
<dbReference type="Proteomes" id="UP001221009">
    <property type="component" value="Chromosome"/>
</dbReference>
<evidence type="ECO:0000313" key="2">
    <source>
        <dbReference type="EMBL" id="CUP26280.1"/>
    </source>
</evidence>
<evidence type="ECO:0000313" key="7">
    <source>
        <dbReference type="EMBL" id="MSB73460.1"/>
    </source>
</evidence>
<organism evidence="9 14">
    <name type="scientific">Parabacteroides distasonis</name>
    <dbReference type="NCBI Taxonomy" id="823"/>
    <lineage>
        <taxon>Bacteria</taxon>
        <taxon>Pseudomonadati</taxon>
        <taxon>Bacteroidota</taxon>
        <taxon>Bacteroidia</taxon>
        <taxon>Bacteroidales</taxon>
        <taxon>Tannerellaceae</taxon>
        <taxon>Parabacteroides</taxon>
    </lineage>
</organism>
<proteinExistence type="predicted"/>
<dbReference type="EMBL" id="CYYK01000024">
    <property type="protein sequence ID" value="CUP26280.1"/>
    <property type="molecule type" value="Genomic_DNA"/>
</dbReference>
<evidence type="ECO:0000313" key="17">
    <source>
        <dbReference type="Proteomes" id="UP000461276"/>
    </source>
</evidence>
<dbReference type="EMBL" id="VOHW01000001">
    <property type="protein sequence ID" value="TWV64538.1"/>
    <property type="molecule type" value="Genomic_DNA"/>
</dbReference>
<evidence type="ECO:0000313" key="9">
    <source>
        <dbReference type="EMBL" id="TWV64538.1"/>
    </source>
</evidence>
<reference evidence="3" key="5">
    <citation type="submission" date="2021-10" db="EMBL/GenBank/DDBJ databases">
        <title>Collection of gut derived symbiotic bacterial strains cultured from healthy donors.</title>
        <authorList>
            <person name="Lin H."/>
            <person name="Littmann E."/>
            <person name="Kohout C."/>
            <person name="Pamer E.G."/>
        </authorList>
    </citation>
    <scope>NUCLEOTIDE SEQUENCE</scope>
    <source>
        <strain evidence="3">DFI.2.94</strain>
    </source>
</reference>
<dbReference type="InterPro" id="IPR025342">
    <property type="entry name" value="DUF4248"/>
</dbReference>
<sequence length="68" mass="8136">MFLPLRKSALAASYFPELASHQACNRLRRWIIRCTELHDKLLETGYRPEQRIFTPRQIRLIIHYLGEP</sequence>
<dbReference type="Proteomes" id="UP001198806">
    <property type="component" value="Unassembled WGS sequence"/>
</dbReference>
<dbReference type="EMBL" id="WKMO01000006">
    <property type="protein sequence ID" value="MSB73460.1"/>
    <property type="molecule type" value="Genomic_DNA"/>
</dbReference>
<evidence type="ECO:0000313" key="4">
    <source>
        <dbReference type="EMBL" id="MRY59281.1"/>
    </source>
</evidence>
<reference evidence="11 12" key="1">
    <citation type="submission" date="2015-09" db="EMBL/GenBank/DDBJ databases">
        <authorList>
            <consortium name="Pathogen Informatics"/>
        </authorList>
    </citation>
    <scope>NUCLEOTIDE SEQUENCE [LARGE SCALE GENOMIC DNA]</scope>
    <source>
        <strain evidence="2 11">2789STDY5608822</strain>
        <strain evidence="1 12">2789STDY5608872</strain>
    </source>
</reference>
<evidence type="ECO:0000313" key="6">
    <source>
        <dbReference type="EMBL" id="MRZ48649.1"/>
    </source>
</evidence>
<reference evidence="9 14" key="4">
    <citation type="submission" date="2019-07" db="EMBL/GenBank/DDBJ databases">
        <title>Genome sequencing of Parabacteroides distasonis iSURF_7.</title>
        <authorList>
            <person name="Degefu H.N."/>
            <person name="Ruoff K.L."/>
            <person name="Price C.E."/>
            <person name="Valls R.A."/>
            <person name="O'Toole G.A."/>
        </authorList>
    </citation>
    <scope>NUCLEOTIDE SEQUENCE [LARGE SCALE GENOMIC DNA]</scope>
    <source>
        <strain evidence="9 14">CFPLTA003_1B</strain>
    </source>
</reference>
<evidence type="ECO:0000313" key="18">
    <source>
        <dbReference type="Proteomes" id="UP000463337"/>
    </source>
</evidence>
<gene>
    <name evidence="8" type="ORF">DW782_19515</name>
    <name evidence="2" type="ORF">ERS852380_04253</name>
    <name evidence="1" type="ORF">ERS852429_01082</name>
    <name evidence="9" type="ORF">FSA05_02670</name>
    <name evidence="4" type="ORF">GKD59_15475</name>
    <name evidence="6" type="ORF">GKD66_00010</name>
    <name evidence="5" type="ORF">GKD67_16140</name>
    <name evidence="7" type="ORF">GKD70_09220</name>
    <name evidence="3" type="ORF">LI194_04320</name>
    <name evidence="10" type="ORF">P2T59_03375</name>
</gene>
<dbReference type="EMBL" id="WKMY01000012">
    <property type="protein sequence ID" value="MRY94728.1"/>
    <property type="molecule type" value="Genomic_DNA"/>
</dbReference>
<dbReference type="EMBL" id="CYXP01000001">
    <property type="protein sequence ID" value="CUM89011.1"/>
    <property type="molecule type" value="Genomic_DNA"/>
</dbReference>
<dbReference type="Proteomes" id="UP000095591">
    <property type="component" value="Unassembled WGS sequence"/>
</dbReference>
<evidence type="ECO:0000313" key="8">
    <source>
        <dbReference type="EMBL" id="RHD71280.1"/>
    </source>
</evidence>
<dbReference type="Pfam" id="PF14053">
    <property type="entry name" value="DUF4248"/>
    <property type="match status" value="1"/>
</dbReference>
<dbReference type="RefSeq" id="WP_005857913.1">
    <property type="nucleotide sequence ID" value="NZ_AP019729.1"/>
</dbReference>
<evidence type="ECO:0000313" key="16">
    <source>
        <dbReference type="Proteomes" id="UP000441609"/>
    </source>
</evidence>
<dbReference type="Proteomes" id="UP000461276">
    <property type="component" value="Unassembled WGS sequence"/>
</dbReference>
<dbReference type="Proteomes" id="UP000463337">
    <property type="component" value="Unassembled WGS sequence"/>
</dbReference>
<dbReference type="Proteomes" id="UP000315827">
    <property type="component" value="Unassembled WGS sequence"/>
</dbReference>
<evidence type="ECO:0000313" key="12">
    <source>
        <dbReference type="Proteomes" id="UP000095591"/>
    </source>
</evidence>
<evidence type="ECO:0000313" key="11">
    <source>
        <dbReference type="Proteomes" id="UP000095455"/>
    </source>
</evidence>
<evidence type="ECO:0000313" key="1">
    <source>
        <dbReference type="EMBL" id="CUM89011.1"/>
    </source>
</evidence>
<dbReference type="Proteomes" id="UP000441609">
    <property type="component" value="Unassembled WGS sequence"/>
</dbReference>
<dbReference type="EMBL" id="WKMC01000001">
    <property type="protein sequence ID" value="MRZ48649.1"/>
    <property type="molecule type" value="Genomic_DNA"/>
</dbReference>
<dbReference type="Proteomes" id="UP000441358">
    <property type="component" value="Unassembled WGS sequence"/>
</dbReference>
<dbReference type="AlphaFoldDB" id="A0A174LX55"/>
<dbReference type="EMBL" id="JAJCNI010000003">
    <property type="protein sequence ID" value="MCB6517020.1"/>
    <property type="molecule type" value="Genomic_DNA"/>
</dbReference>
<evidence type="ECO:0000313" key="5">
    <source>
        <dbReference type="EMBL" id="MRY94728.1"/>
    </source>
</evidence>
<reference evidence="15 16" key="3">
    <citation type="journal article" date="2019" name="Nat. Med.">
        <title>A library of human gut bacterial isolates paired with longitudinal multiomics data enables mechanistic microbiome research.</title>
        <authorList>
            <person name="Poyet M."/>
            <person name="Groussin M."/>
            <person name="Gibbons S.M."/>
            <person name="Avila-Pacheco J."/>
            <person name="Jiang X."/>
            <person name="Kearney S.M."/>
            <person name="Perrotta A.R."/>
            <person name="Berdy B."/>
            <person name="Zhao S."/>
            <person name="Lieberman T.D."/>
            <person name="Swanson P.K."/>
            <person name="Smith M."/>
            <person name="Roesemann S."/>
            <person name="Alexander J.E."/>
            <person name="Rich S.A."/>
            <person name="Livny J."/>
            <person name="Vlamakis H."/>
            <person name="Clish C."/>
            <person name="Bullock K."/>
            <person name="Deik A."/>
            <person name="Scott J."/>
            <person name="Pierce K.A."/>
            <person name="Xavier R.J."/>
            <person name="Alm E.J."/>
        </authorList>
    </citation>
    <scope>NUCLEOTIDE SEQUENCE [LARGE SCALE GENOMIC DNA]</scope>
    <source>
        <strain evidence="7 16">BIOML-A20</strain>
        <strain evidence="6 15">BIOML-A32</strain>
        <strain evidence="4 18">BIOML-A41</strain>
        <strain evidence="5 17">BIOML-A9</strain>
    </source>
</reference>
<reference evidence="8 13" key="2">
    <citation type="submission" date="2018-08" db="EMBL/GenBank/DDBJ databases">
        <title>A genome reference for cultivated species of the human gut microbiota.</title>
        <authorList>
            <person name="Zou Y."/>
            <person name="Xue W."/>
            <person name="Luo G."/>
        </authorList>
    </citation>
    <scope>NUCLEOTIDE SEQUENCE [LARGE SCALE GENOMIC DNA]</scope>
    <source>
        <strain evidence="8 13">AM30-4</strain>
    </source>
</reference>
<dbReference type="Proteomes" id="UP000284660">
    <property type="component" value="Unassembled WGS sequence"/>
</dbReference>